<comment type="cofactor">
    <cofactor evidence="1 4">
        <name>Mg(2+)</name>
        <dbReference type="ChEBI" id="CHEBI:18420"/>
    </cofactor>
</comment>
<sequence>MISLHAIASLIFPLTSGPFKALNRPEETGPRCYDPGNATPASRFTARIHPHEAEISAEVNGFFLQHWPFENDKARKKFVAAGFSRVTCFYYPVALNDRIGFACRLLTLLFLIDDLLEDMSLDEGSAYNEKLILLSKGDIHPDRKIPVEWITYDLWNDMRACDKTLAADILEPVFTFMRAQTDKSRLDIKELGQYLKYRERDVGKALLSALMRFSMKLHLSTGELQMVQPIERNCSKHISVVNDIYSWEKELKASQTGHTEGSALCSSVSVFSSESNLNIPASKRVLWIMCREWELVHEELAGNLARSPSPCSADVLAFVKGLEYQMSGNEAWSETTPRYHAT</sequence>
<organism evidence="5 6">
    <name type="scientific">Colletotrichum sojae</name>
    <dbReference type="NCBI Taxonomy" id="2175907"/>
    <lineage>
        <taxon>Eukaryota</taxon>
        <taxon>Fungi</taxon>
        <taxon>Dikarya</taxon>
        <taxon>Ascomycota</taxon>
        <taxon>Pezizomycotina</taxon>
        <taxon>Sordariomycetes</taxon>
        <taxon>Hypocreomycetidae</taxon>
        <taxon>Glomerellales</taxon>
        <taxon>Glomerellaceae</taxon>
        <taxon>Colletotrichum</taxon>
        <taxon>Colletotrichum orchidearum species complex</taxon>
    </lineage>
</organism>
<evidence type="ECO:0000256" key="1">
    <source>
        <dbReference type="ARBA" id="ARBA00001946"/>
    </source>
</evidence>
<gene>
    <name evidence="5" type="ORF">CSOJ01_14857</name>
</gene>
<dbReference type="GO" id="GO:0008299">
    <property type="term" value="P:isoprenoid biosynthetic process"/>
    <property type="evidence" value="ECO:0007669"/>
    <property type="project" value="UniProtKB-ARBA"/>
</dbReference>
<evidence type="ECO:0000256" key="2">
    <source>
        <dbReference type="ARBA" id="ARBA00006333"/>
    </source>
</evidence>
<dbReference type="PANTHER" id="PTHR35201">
    <property type="entry name" value="TERPENE SYNTHASE"/>
    <property type="match status" value="1"/>
</dbReference>
<dbReference type="AlphaFoldDB" id="A0A8H6INT5"/>
<dbReference type="PANTHER" id="PTHR35201:SF4">
    <property type="entry name" value="BETA-PINACENE SYNTHASE-RELATED"/>
    <property type="match status" value="1"/>
</dbReference>
<dbReference type="InterPro" id="IPR008949">
    <property type="entry name" value="Isoprenoid_synthase_dom_sf"/>
</dbReference>
<comment type="similarity">
    <text evidence="2 4">Belongs to the terpene synthase family.</text>
</comment>
<name>A0A8H6INT5_9PEZI</name>
<dbReference type="SUPFAM" id="SSF48576">
    <property type="entry name" value="Terpenoid synthases"/>
    <property type="match status" value="1"/>
</dbReference>
<accession>A0A8H6INT5</accession>
<proteinExistence type="inferred from homology"/>
<dbReference type="EMBL" id="WIGN01000542">
    <property type="protein sequence ID" value="KAF6789068.1"/>
    <property type="molecule type" value="Genomic_DNA"/>
</dbReference>
<evidence type="ECO:0000313" key="6">
    <source>
        <dbReference type="Proteomes" id="UP000652219"/>
    </source>
</evidence>
<evidence type="ECO:0000256" key="3">
    <source>
        <dbReference type="ARBA" id="ARBA00022842"/>
    </source>
</evidence>
<dbReference type="InterPro" id="IPR034686">
    <property type="entry name" value="Terpene_cyclase-like_2"/>
</dbReference>
<reference evidence="5 6" key="1">
    <citation type="journal article" date="2020" name="Phytopathology">
        <title>Genome Sequence Resources of Colletotrichum truncatum, C. plurivorum, C. musicola, and C. sojae: Four Species Pathogenic to Soybean (Glycine max).</title>
        <authorList>
            <person name="Rogerio F."/>
            <person name="Boufleur T.R."/>
            <person name="Ciampi-Guillardi M."/>
            <person name="Sukno S.A."/>
            <person name="Thon M.R."/>
            <person name="Massola Junior N.S."/>
            <person name="Baroncelli R."/>
        </authorList>
    </citation>
    <scope>NUCLEOTIDE SEQUENCE [LARGE SCALE GENOMIC DNA]</scope>
    <source>
        <strain evidence="5 6">LFN0009</strain>
    </source>
</reference>
<dbReference type="Gene3D" id="1.10.600.10">
    <property type="entry name" value="Farnesyl Diphosphate Synthase"/>
    <property type="match status" value="1"/>
</dbReference>
<keyword evidence="3 4" id="KW-0460">Magnesium</keyword>
<evidence type="ECO:0000313" key="5">
    <source>
        <dbReference type="EMBL" id="KAF6789068.1"/>
    </source>
</evidence>
<keyword evidence="4" id="KW-0456">Lyase</keyword>
<dbReference type="Pfam" id="PF19086">
    <property type="entry name" value="Terpene_syn_C_2"/>
    <property type="match status" value="1"/>
</dbReference>
<dbReference type="EC" id="4.2.3.-" evidence="4"/>
<dbReference type="GO" id="GO:0046872">
    <property type="term" value="F:metal ion binding"/>
    <property type="evidence" value="ECO:0007669"/>
    <property type="project" value="UniProtKB-KW"/>
</dbReference>
<keyword evidence="4" id="KW-0479">Metal-binding</keyword>
<comment type="caution">
    <text evidence="5">The sequence shown here is derived from an EMBL/GenBank/DDBJ whole genome shotgun (WGS) entry which is preliminary data.</text>
</comment>
<dbReference type="GO" id="GO:0010333">
    <property type="term" value="F:terpene synthase activity"/>
    <property type="evidence" value="ECO:0007669"/>
    <property type="project" value="InterPro"/>
</dbReference>
<keyword evidence="6" id="KW-1185">Reference proteome</keyword>
<dbReference type="Proteomes" id="UP000652219">
    <property type="component" value="Unassembled WGS sequence"/>
</dbReference>
<evidence type="ECO:0000256" key="4">
    <source>
        <dbReference type="RuleBase" id="RU366034"/>
    </source>
</evidence>
<protein>
    <recommendedName>
        <fullName evidence="4">Terpene synthase</fullName>
        <ecNumber evidence="4">4.2.3.-</ecNumber>
    </recommendedName>
</protein>